<dbReference type="WBParaSite" id="PSAMB.scaffold23360size434.g38882.t1">
    <property type="protein sequence ID" value="PSAMB.scaffold23360size434.g38882.t1"/>
    <property type="gene ID" value="PSAMB.scaffold23360size434.g38882"/>
</dbReference>
<protein>
    <submittedName>
        <fullName evidence="2">Uncharacterized protein</fullName>
    </submittedName>
</protein>
<sequence length="19" mass="1836">MTLQAALGVSSNDEASGGQ</sequence>
<evidence type="ECO:0000313" key="1">
    <source>
        <dbReference type="Proteomes" id="UP000887566"/>
    </source>
</evidence>
<accession>A0A914VRC4</accession>
<proteinExistence type="predicted"/>
<reference evidence="2" key="1">
    <citation type="submission" date="2022-11" db="UniProtKB">
        <authorList>
            <consortium name="WormBaseParasite"/>
        </authorList>
    </citation>
    <scope>IDENTIFICATION</scope>
</reference>
<evidence type="ECO:0000313" key="2">
    <source>
        <dbReference type="WBParaSite" id="PSAMB.scaffold23360size434.g38882.t1"/>
    </source>
</evidence>
<dbReference type="Proteomes" id="UP000887566">
    <property type="component" value="Unplaced"/>
</dbReference>
<name>A0A914VRC4_9BILA</name>
<dbReference type="AlphaFoldDB" id="A0A914VRC4"/>
<keyword evidence="1" id="KW-1185">Reference proteome</keyword>
<organism evidence="1 2">
    <name type="scientific">Plectus sambesii</name>
    <dbReference type="NCBI Taxonomy" id="2011161"/>
    <lineage>
        <taxon>Eukaryota</taxon>
        <taxon>Metazoa</taxon>
        <taxon>Ecdysozoa</taxon>
        <taxon>Nematoda</taxon>
        <taxon>Chromadorea</taxon>
        <taxon>Plectida</taxon>
        <taxon>Plectina</taxon>
        <taxon>Plectoidea</taxon>
        <taxon>Plectidae</taxon>
        <taxon>Plectus</taxon>
    </lineage>
</organism>